<feature type="transmembrane region" description="Helical" evidence="2">
    <location>
        <begin position="130"/>
        <end position="149"/>
    </location>
</feature>
<dbReference type="OrthoDB" id="116480at2"/>
<evidence type="ECO:0000313" key="3">
    <source>
        <dbReference type="EMBL" id="RLP09881.1"/>
    </source>
</evidence>
<feature type="transmembrane region" description="Helical" evidence="2">
    <location>
        <begin position="161"/>
        <end position="183"/>
    </location>
</feature>
<evidence type="ECO:0000256" key="2">
    <source>
        <dbReference type="SAM" id="Phobius"/>
    </source>
</evidence>
<feature type="transmembrane region" description="Helical" evidence="2">
    <location>
        <begin position="107"/>
        <end position="125"/>
    </location>
</feature>
<protein>
    <submittedName>
        <fullName evidence="3">Bax inhibitor-1/YccA family protein</fullName>
    </submittedName>
</protein>
<dbReference type="PANTHER" id="PTHR41282:SF1">
    <property type="entry name" value="CONSERVED TRANSMEMBRANE PROTEIN-RELATED"/>
    <property type="match status" value="1"/>
</dbReference>
<gene>
    <name evidence="3" type="ORF">D7U36_06785</name>
</gene>
<dbReference type="PANTHER" id="PTHR41282">
    <property type="entry name" value="CONSERVED TRANSMEMBRANE PROTEIN-RELATED"/>
    <property type="match status" value="1"/>
</dbReference>
<feature type="region of interest" description="Disordered" evidence="1">
    <location>
        <begin position="1"/>
        <end position="27"/>
    </location>
</feature>
<evidence type="ECO:0000256" key="1">
    <source>
        <dbReference type="SAM" id="MobiDB-lite"/>
    </source>
</evidence>
<evidence type="ECO:0000313" key="4">
    <source>
        <dbReference type="Proteomes" id="UP000279336"/>
    </source>
</evidence>
<keyword evidence="2" id="KW-0472">Membrane</keyword>
<feature type="transmembrane region" description="Helical" evidence="2">
    <location>
        <begin position="195"/>
        <end position="219"/>
    </location>
</feature>
<sequence>MDQRPEQGPSTDRSAVRSTNPVLSRRDAFTPGYQQASYQNLGYQQQYAQPGYGQPLQGQQPYGYVPQAQAPGGVMTINDVLAKTGTLFVVLLAAAAVSWFFLPATMLYPVAIVSSLVALVTAIIITPRHVVSVPGIMVYTLAEGLMLGAWSRVFEYRYPGIVSQAVLGTLAASAVVFAAYRYLNVRVSGRLRRIVTLSVIAYAVVAFINFIVVIAGGSLGLTNIGANAGPLSWLFAGVGVVLAVFCLLTDLEECERGVRMGAPAKESWRAAFGLMVTLVWLYTNILRILSFFRGN</sequence>
<dbReference type="EMBL" id="RCIW01000009">
    <property type="protein sequence ID" value="RLP09881.1"/>
    <property type="molecule type" value="Genomic_DNA"/>
</dbReference>
<dbReference type="Pfam" id="PF12811">
    <property type="entry name" value="BaxI_1"/>
    <property type="match status" value="1"/>
</dbReference>
<comment type="caution">
    <text evidence="3">The sequence shown here is derived from an EMBL/GenBank/DDBJ whole genome shotgun (WGS) entry which is preliminary data.</text>
</comment>
<feature type="transmembrane region" description="Helical" evidence="2">
    <location>
        <begin position="80"/>
        <end position="101"/>
    </location>
</feature>
<accession>A0A8B3FRT6</accession>
<proteinExistence type="predicted"/>
<dbReference type="InterPro" id="IPR010539">
    <property type="entry name" value="BaxI_1-like"/>
</dbReference>
<feature type="transmembrane region" description="Helical" evidence="2">
    <location>
        <begin position="231"/>
        <end position="249"/>
    </location>
</feature>
<dbReference type="AlphaFoldDB" id="A0A8B3FRT6"/>
<reference evidence="3 4" key="1">
    <citation type="submission" date="2018-10" db="EMBL/GenBank/DDBJ databases">
        <title>Propionibacterium australiense Genome Sequencing and Assembly.</title>
        <authorList>
            <person name="Bernier A.-M."/>
            <person name="Bernard K."/>
        </authorList>
    </citation>
    <scope>NUCLEOTIDE SEQUENCE [LARGE SCALE GENOMIC DNA]</scope>
    <source>
        <strain evidence="3 4">NML98A078</strain>
    </source>
</reference>
<keyword evidence="2" id="KW-0812">Transmembrane</keyword>
<feature type="compositionally biased region" description="Polar residues" evidence="1">
    <location>
        <begin position="8"/>
        <end position="22"/>
    </location>
</feature>
<keyword evidence="2" id="KW-1133">Transmembrane helix</keyword>
<name>A0A8B3FRT6_9ACTN</name>
<feature type="transmembrane region" description="Helical" evidence="2">
    <location>
        <begin position="270"/>
        <end position="292"/>
    </location>
</feature>
<dbReference type="Proteomes" id="UP000279336">
    <property type="component" value="Unassembled WGS sequence"/>
</dbReference>
<organism evidence="3 4">
    <name type="scientific">Propionibacterium australiense</name>
    <dbReference type="NCBI Taxonomy" id="119981"/>
    <lineage>
        <taxon>Bacteria</taxon>
        <taxon>Bacillati</taxon>
        <taxon>Actinomycetota</taxon>
        <taxon>Actinomycetes</taxon>
        <taxon>Propionibacteriales</taxon>
        <taxon>Propionibacteriaceae</taxon>
        <taxon>Propionibacterium</taxon>
    </lineage>
</organism>